<evidence type="ECO:0000256" key="1">
    <source>
        <dbReference type="SAM" id="Phobius"/>
    </source>
</evidence>
<gene>
    <name evidence="2" type="ORF">ACFFVI_01690</name>
</gene>
<reference evidence="2 3" key="1">
    <citation type="submission" date="2024-09" db="EMBL/GenBank/DDBJ databases">
        <authorList>
            <person name="Sun Q."/>
            <person name="Mori K."/>
        </authorList>
    </citation>
    <scope>NUCLEOTIDE SEQUENCE [LARGE SCALE GENOMIC DNA]</scope>
    <source>
        <strain evidence="2 3">TISTR 1856</strain>
    </source>
</reference>
<name>A0ABV5LNK7_9ACTN</name>
<keyword evidence="1" id="KW-0472">Membrane</keyword>
<dbReference type="RefSeq" id="WP_380140116.1">
    <property type="nucleotide sequence ID" value="NZ_JBHLUI010000012.1"/>
</dbReference>
<proteinExistence type="predicted"/>
<dbReference type="Proteomes" id="UP001589748">
    <property type="component" value="Unassembled WGS sequence"/>
</dbReference>
<accession>A0ABV5LNK7</accession>
<evidence type="ECO:0000313" key="3">
    <source>
        <dbReference type="Proteomes" id="UP001589748"/>
    </source>
</evidence>
<evidence type="ECO:0000313" key="2">
    <source>
        <dbReference type="EMBL" id="MFB9375671.1"/>
    </source>
</evidence>
<organism evidence="2 3">
    <name type="scientific">Kineococcus gynurae</name>
    <dbReference type="NCBI Taxonomy" id="452979"/>
    <lineage>
        <taxon>Bacteria</taxon>
        <taxon>Bacillati</taxon>
        <taxon>Actinomycetota</taxon>
        <taxon>Actinomycetes</taxon>
        <taxon>Kineosporiales</taxon>
        <taxon>Kineosporiaceae</taxon>
        <taxon>Kineococcus</taxon>
    </lineage>
</organism>
<protein>
    <submittedName>
        <fullName evidence="2">Uncharacterized protein</fullName>
    </submittedName>
</protein>
<dbReference type="EMBL" id="JBHMDM010000001">
    <property type="protein sequence ID" value="MFB9375671.1"/>
    <property type="molecule type" value="Genomic_DNA"/>
</dbReference>
<feature type="transmembrane region" description="Helical" evidence="1">
    <location>
        <begin position="49"/>
        <end position="69"/>
    </location>
</feature>
<keyword evidence="1" id="KW-0812">Transmembrane</keyword>
<keyword evidence="1" id="KW-1133">Transmembrane helix</keyword>
<sequence length="159" mass="16652">MNSIDTELARLEADLGPRLHRDLTRIAAQVPDLDHRGGGSPRASRPRRVVVLVATGVAALGLAAAGYGLRVPDPEAVLISGTTDGRDWWVQPKLLPDACGGPPLLGLSTFSDGSGWTGRRLGHAGVAYAEPIDTDDGLCAGDTRPGWTTPRASPRSCHS</sequence>
<keyword evidence="3" id="KW-1185">Reference proteome</keyword>
<comment type="caution">
    <text evidence="2">The sequence shown here is derived from an EMBL/GenBank/DDBJ whole genome shotgun (WGS) entry which is preliminary data.</text>
</comment>